<keyword evidence="2" id="KW-1185">Reference proteome</keyword>
<sequence length="36" mass="4404">MPDGQRKRRHSANVAKRMWYAHYRALRFTRRFGLAV</sequence>
<reference evidence="1 2" key="1">
    <citation type="submission" date="2019-08" db="EMBL/GenBank/DDBJ databases">
        <title>Deep-cultivation of Planctomycetes and their phenomic and genomic characterization uncovers novel biology.</title>
        <authorList>
            <person name="Wiegand S."/>
            <person name="Jogler M."/>
            <person name="Boedeker C."/>
            <person name="Pinto D."/>
            <person name="Vollmers J."/>
            <person name="Rivas-Marin E."/>
            <person name="Kohn T."/>
            <person name="Peeters S.H."/>
            <person name="Heuer A."/>
            <person name="Rast P."/>
            <person name="Oberbeckmann S."/>
            <person name="Bunk B."/>
            <person name="Jeske O."/>
            <person name="Meyerdierks A."/>
            <person name="Storesund J.E."/>
            <person name="Kallscheuer N."/>
            <person name="Luecker S."/>
            <person name="Lage O.M."/>
            <person name="Pohl T."/>
            <person name="Merkel B.J."/>
            <person name="Hornburger P."/>
            <person name="Mueller R.-W."/>
            <person name="Bruemmer F."/>
            <person name="Labrenz M."/>
            <person name="Spormann A.M."/>
            <person name="Op den Camp H."/>
            <person name="Overmann J."/>
            <person name="Amann R."/>
            <person name="Jetten M.S.M."/>
            <person name="Mascher T."/>
            <person name="Medema M.H."/>
            <person name="Devos D.P."/>
            <person name="Kaster A.-K."/>
            <person name="Ovreas L."/>
            <person name="Rohde M."/>
            <person name="Galperin M.Y."/>
            <person name="Jogler C."/>
        </authorList>
    </citation>
    <scope>NUCLEOTIDE SEQUENCE [LARGE SCALE GENOMIC DNA]</scope>
    <source>
        <strain evidence="1 2">UC8</strain>
    </source>
</reference>
<evidence type="ECO:0000313" key="2">
    <source>
        <dbReference type="Proteomes" id="UP000325286"/>
    </source>
</evidence>
<name>A0A5B9R9X4_9BACT</name>
<gene>
    <name evidence="1" type="ORF">UC8_57150</name>
</gene>
<dbReference type="EMBL" id="CP042914">
    <property type="protein sequence ID" value="QEG43663.1"/>
    <property type="molecule type" value="Genomic_DNA"/>
</dbReference>
<dbReference type="KEGG" id="rul:UC8_57150"/>
<dbReference type="AlphaFoldDB" id="A0A5B9R9X4"/>
<proteinExistence type="predicted"/>
<dbReference type="Proteomes" id="UP000325286">
    <property type="component" value="Chromosome"/>
</dbReference>
<organism evidence="1 2">
    <name type="scientific">Roseimaritima ulvae</name>
    <dbReference type="NCBI Taxonomy" id="980254"/>
    <lineage>
        <taxon>Bacteria</taxon>
        <taxon>Pseudomonadati</taxon>
        <taxon>Planctomycetota</taxon>
        <taxon>Planctomycetia</taxon>
        <taxon>Pirellulales</taxon>
        <taxon>Pirellulaceae</taxon>
        <taxon>Roseimaritima</taxon>
    </lineage>
</organism>
<protein>
    <submittedName>
        <fullName evidence="1">Uncharacterized protein</fullName>
    </submittedName>
</protein>
<accession>A0A5B9R9X4</accession>
<evidence type="ECO:0000313" key="1">
    <source>
        <dbReference type="EMBL" id="QEG43663.1"/>
    </source>
</evidence>